<organism evidence="1 2">
    <name type="scientific">Vreelandella olivaria</name>
    <dbReference type="NCBI Taxonomy" id="390919"/>
    <lineage>
        <taxon>Bacteria</taxon>
        <taxon>Pseudomonadati</taxon>
        <taxon>Pseudomonadota</taxon>
        <taxon>Gammaproteobacteria</taxon>
        <taxon>Oceanospirillales</taxon>
        <taxon>Halomonadaceae</taxon>
        <taxon>Vreelandella</taxon>
    </lineage>
</organism>
<proteinExistence type="predicted"/>
<evidence type="ECO:0000313" key="1">
    <source>
        <dbReference type="EMBL" id="BBI53215.1"/>
    </source>
</evidence>
<name>A0ABN5X272_9GAMM</name>
<evidence type="ECO:0000313" key="2">
    <source>
        <dbReference type="Proteomes" id="UP000289555"/>
    </source>
</evidence>
<dbReference type="EMBL" id="AP019416">
    <property type="protein sequence ID" value="BBI53215.1"/>
    <property type="molecule type" value="Genomic_DNA"/>
</dbReference>
<protein>
    <submittedName>
        <fullName evidence="1">Uncharacterized protein</fullName>
    </submittedName>
</protein>
<dbReference type="Proteomes" id="UP000289555">
    <property type="component" value="Chromosome"/>
</dbReference>
<gene>
    <name evidence="1" type="ORF">HORIV_56360</name>
</gene>
<reference evidence="2" key="1">
    <citation type="journal article" date="2019" name="Microbiol. Resour. Announc.">
        <title>Complete Genome Sequence of Halomonas olivaria, a Moderately Halophilic Bacterium Isolated from Olive Processing Effluents, Obtained by Nanopore Sequencing.</title>
        <authorList>
            <person name="Nagata S."/>
            <person name="Ii K.M."/>
            <person name="Tsukimi T."/>
            <person name="Miura M.C."/>
            <person name="Galipon J."/>
            <person name="Arakawa K."/>
        </authorList>
    </citation>
    <scope>NUCLEOTIDE SEQUENCE [LARGE SCALE GENOMIC DNA]</scope>
    <source>
        <strain evidence="2">TYRC17</strain>
    </source>
</reference>
<keyword evidence="2" id="KW-1185">Reference proteome</keyword>
<accession>A0ABN5X272</accession>
<sequence length="56" mass="6584">MSLLVDDAHIRISRDIRRFDHWGDLRESYSASNDDFCQRFQTRFAQTLPATTGRPL</sequence>